<dbReference type="EMBL" id="JAQJJG010000005">
    <property type="protein sequence ID" value="MDN5123478.1"/>
    <property type="molecule type" value="Genomic_DNA"/>
</dbReference>
<dbReference type="AlphaFoldDB" id="A0AAW7QC06"/>
<organism evidence="1 2">
    <name type="scientific">Aliarcobacter butzleri</name>
    <dbReference type="NCBI Taxonomy" id="28197"/>
    <lineage>
        <taxon>Bacteria</taxon>
        <taxon>Pseudomonadati</taxon>
        <taxon>Campylobacterota</taxon>
        <taxon>Epsilonproteobacteria</taxon>
        <taxon>Campylobacterales</taxon>
        <taxon>Arcobacteraceae</taxon>
        <taxon>Aliarcobacter</taxon>
    </lineage>
</organism>
<evidence type="ECO:0008006" key="3">
    <source>
        <dbReference type="Google" id="ProtNLM"/>
    </source>
</evidence>
<protein>
    <recommendedName>
        <fullName evidence="3">ATPase AAA-type core domain-containing protein</fullName>
    </recommendedName>
</protein>
<dbReference type="Proteomes" id="UP001170364">
    <property type="component" value="Unassembled WGS sequence"/>
</dbReference>
<dbReference type="InterPro" id="IPR027417">
    <property type="entry name" value="P-loop_NTPase"/>
</dbReference>
<dbReference type="RefSeq" id="WP_301370416.1">
    <property type="nucleotide sequence ID" value="NZ_JAQJJF010000003.1"/>
</dbReference>
<accession>A0AAW7QC06</accession>
<proteinExistence type="predicted"/>
<reference evidence="1" key="1">
    <citation type="journal article" date="2023" name="Microorganisms">
        <title>Genomic Characterization of Arcobacter butzleri Strains Isolated from Various Sources in Lithuania.</title>
        <authorList>
            <person name="Uljanovas D."/>
            <person name="Golz G."/>
            <person name="Fleischmann S."/>
            <person name="Kudirkiene E."/>
            <person name="Kasetiene N."/>
            <person name="Grineviciene A."/>
            <person name="Tamuleviciene E."/>
            <person name="Aksomaitiene J."/>
            <person name="Alter T."/>
            <person name="Malakauskas M."/>
        </authorList>
    </citation>
    <scope>NUCLEOTIDE SEQUENCE</scope>
    <source>
        <strain evidence="1">S41</strain>
    </source>
</reference>
<evidence type="ECO:0000313" key="2">
    <source>
        <dbReference type="Proteomes" id="UP001170364"/>
    </source>
</evidence>
<reference evidence="1" key="2">
    <citation type="submission" date="2023-01" db="EMBL/GenBank/DDBJ databases">
        <authorList>
            <person name="Uljanovas D."/>
        </authorList>
    </citation>
    <scope>NUCLEOTIDE SEQUENCE</scope>
    <source>
        <strain evidence="1">S41</strain>
    </source>
</reference>
<dbReference type="SUPFAM" id="SSF52540">
    <property type="entry name" value="P-loop containing nucleoside triphosphate hydrolases"/>
    <property type="match status" value="1"/>
</dbReference>
<gene>
    <name evidence="1" type="ORF">PJV93_06085</name>
</gene>
<sequence length="822" mass="98772">MRLLFIYFYKDFGTFEKGSIIHLSKKYKFTLDKEKSTEKEFYFNKEENLNFIEDFYSKNIDIGVLIGENGTGKSVLLNSIRDKKNEYSICVYENDEFYLLENDLSKIEKNELYNKNNIPFNEDEKFVIKINDKNISKRRKFKSIYYSSILEKINQNLNDDFDVSNMYLLNEMKNNSLEKKLELLEISDLHKMNNFNYKIELNISKTFFEDAKEFIKDSYILLFEKTMEILNENKDYEKIEKVFNKLPDFILNDIVKYHLEEKEIFLNELKDDENVINEYLNIYKNSIYDYFKNNKTDLDKELVNIYKRTKEVEDKFFDDNFFNELFKIDFDLKTIKIKDILENVRKLFKIEYRPYRTNGFEDNSKHMLMYFGLEKAFEICLSKLKLKNKKVDKIKKVFDIYKVYYLRQEMSYVPYILIDLFNKGKYGDILLIERKVVHHQFLETNEKFIDYKEETINEIKKIIENDYSLFYESLINNLKNLDDKILILLILKKLENFEKLEKEKDVTLAVNEAVYTYLSKLLKIKKLDLDEKIELQKIFSKKEDIKTQLIINYHKFKEYEVYENQKIEDFNIDDYRKFVKDGINPFSFTFNPPISSGQKAKEIINARINDSIKKINQKNLNENILILLDEADLKLHLEWQRVFISDLIIKFLKKDYPNNKFYVLYATHSPMILSDITNDRVVFLKKKDDKYSEDKQDFSKSTFGANIYDIYADSFFVDDFMGKFAQNKINEVIKIIEKNKKISDKKASSLLKVIKNIGEPLLRNKLEDEIKSLSELEIKDDISIIADKLRDKNFEEIKQELNKYSQEKQRQILEKLFGNQND</sequence>
<comment type="caution">
    <text evidence="1">The sequence shown here is derived from an EMBL/GenBank/DDBJ whole genome shotgun (WGS) entry which is preliminary data.</text>
</comment>
<name>A0AAW7QC06_9BACT</name>
<evidence type="ECO:0000313" key="1">
    <source>
        <dbReference type="EMBL" id="MDN5123478.1"/>
    </source>
</evidence>